<dbReference type="AlphaFoldDB" id="A0A1I8FIW5"/>
<sequence>LVNPDGAVRELQSAGAILPLANQSGSLFKPERSGPPVARSASCGSGLLSAEQLERRRCCPIAKHGLPGLAKRFRVSLLLTELRADWHLPYRLLVFCDVEFLRAKLAATAARDGRGRAGFAACQTEQEAAADAFILGIIQQLNRIRRQRKQPLQALKAFAAAELHQARVSPGRQLSPAPSAPRTGRPVFPGLATSACTPVQAMIAPIRRGIGRRASAAGASPKAAAGLAQTETATPPERRLLAEHPDMIVCGGGLLRSYFSHEAAGATDEAGSDAGNRSQQAGVLWSIEAGEFCPAMVTMRRTWRGTLRSLKLSSLQPLLPGQCLAFMFICCAKGSKHYLDQPDIRDRRVQSPAAACQCWACSPRASSAGTARLGSGVCGMCPARHLLEALPHQPVRAVLVQGSSRSEMSLPRLK</sequence>
<reference evidence="2" key="1">
    <citation type="submission" date="2016-11" db="UniProtKB">
        <authorList>
            <consortium name="WormBaseParasite"/>
        </authorList>
    </citation>
    <scope>IDENTIFICATION</scope>
</reference>
<evidence type="ECO:0000313" key="1">
    <source>
        <dbReference type="Proteomes" id="UP000095280"/>
    </source>
</evidence>
<protein>
    <submittedName>
        <fullName evidence="2">RibD_C domain-containing protein</fullName>
    </submittedName>
</protein>
<keyword evidence="1" id="KW-1185">Reference proteome</keyword>
<accession>A0A1I8FIW5</accession>
<dbReference type="WBParaSite" id="maker-unitig_34851-snap-gene-0.3-mRNA-1">
    <property type="protein sequence ID" value="maker-unitig_34851-snap-gene-0.3-mRNA-1"/>
    <property type="gene ID" value="maker-unitig_34851-snap-gene-0.3"/>
</dbReference>
<evidence type="ECO:0000313" key="2">
    <source>
        <dbReference type="WBParaSite" id="maker-unitig_34851-snap-gene-0.3-mRNA-1"/>
    </source>
</evidence>
<dbReference type="Proteomes" id="UP000095280">
    <property type="component" value="Unplaced"/>
</dbReference>
<name>A0A1I8FIW5_9PLAT</name>
<proteinExistence type="predicted"/>
<organism evidence="1 2">
    <name type="scientific">Macrostomum lignano</name>
    <dbReference type="NCBI Taxonomy" id="282301"/>
    <lineage>
        <taxon>Eukaryota</taxon>
        <taxon>Metazoa</taxon>
        <taxon>Spiralia</taxon>
        <taxon>Lophotrochozoa</taxon>
        <taxon>Platyhelminthes</taxon>
        <taxon>Rhabditophora</taxon>
        <taxon>Macrostomorpha</taxon>
        <taxon>Macrostomida</taxon>
        <taxon>Macrostomidae</taxon>
        <taxon>Macrostomum</taxon>
    </lineage>
</organism>